<dbReference type="EMBL" id="CDMW01000001">
    <property type="protein sequence ID" value="CEL90411.1"/>
    <property type="molecule type" value="Genomic_DNA"/>
</dbReference>
<dbReference type="RefSeq" id="WP_072074024.1">
    <property type="nucleotide sequence ID" value="NZ_CDMW01000001.1"/>
</dbReference>
<gene>
    <name evidence="1" type="ORF">SSV_1113</name>
</gene>
<accession>A0A0B7GL57</accession>
<dbReference type="SUPFAM" id="SSF56281">
    <property type="entry name" value="Metallo-hydrolase/oxidoreductase"/>
    <property type="match status" value="1"/>
</dbReference>
<proteinExistence type="predicted"/>
<dbReference type="InterPro" id="IPR036866">
    <property type="entry name" value="RibonucZ/Hydroxyglut_hydro"/>
</dbReference>
<name>A0A0B7GL57_STRSA</name>
<dbReference type="PANTHER" id="PTHR33835:SF1">
    <property type="entry name" value="METALLO-BETA-LACTAMASE DOMAIN-CONTAINING PROTEIN"/>
    <property type="match status" value="1"/>
</dbReference>
<dbReference type="PANTHER" id="PTHR33835">
    <property type="entry name" value="YALI0C07656P"/>
    <property type="match status" value="1"/>
</dbReference>
<dbReference type="Proteomes" id="UP000183504">
    <property type="component" value="Unassembled WGS sequence"/>
</dbReference>
<dbReference type="InterPro" id="IPR025638">
    <property type="entry name" value="DUF4336"/>
</dbReference>
<organism evidence="1 2">
    <name type="scientific">Streptococcus sanguinis</name>
    <dbReference type="NCBI Taxonomy" id="1305"/>
    <lineage>
        <taxon>Bacteria</taxon>
        <taxon>Bacillati</taxon>
        <taxon>Bacillota</taxon>
        <taxon>Bacilli</taxon>
        <taxon>Lactobacillales</taxon>
        <taxon>Streptococcaceae</taxon>
        <taxon>Streptococcus</taxon>
    </lineage>
</organism>
<protein>
    <recommendedName>
        <fullName evidence="3">DUF4336 domain-containing protein</fullName>
    </recommendedName>
</protein>
<reference evidence="1 2" key="1">
    <citation type="submission" date="2015-01" db="EMBL/GenBank/DDBJ databases">
        <authorList>
            <person name="Pelicic Vladimir"/>
        </authorList>
    </citation>
    <scope>NUCLEOTIDE SEQUENCE [LARGE SCALE GENOMIC DNA]</scope>
    <source>
        <strain evidence="1 2">2908</strain>
    </source>
</reference>
<evidence type="ECO:0008006" key="3">
    <source>
        <dbReference type="Google" id="ProtNLM"/>
    </source>
</evidence>
<evidence type="ECO:0000313" key="2">
    <source>
        <dbReference type="Proteomes" id="UP000183504"/>
    </source>
</evidence>
<dbReference type="Pfam" id="PF14234">
    <property type="entry name" value="DUF4336"/>
    <property type="match status" value="1"/>
</dbReference>
<sequence>MKRPVPIYEPLYSLKPIAENIWIADGDLIEMDAVLTKLPFSTRMTVIKLANGQLWCHSPIQPNQVLFDQLDALGPVSHLVSPNKIHYAYIADWKKRYPEAIAWSSPGVEERAAKQKIPVSFDEKLTNEAPEVWADQIDQLVFKGSTYIEEVVFFHKDSRTLILTDLIENFQTDRFPSPLRSKFYKLVRVAAPDGQTPIDYRMTFIGHQKEARECLKQMLAWQPEKIILAHGSCFLENGTAELRRALRWIR</sequence>
<evidence type="ECO:0000313" key="1">
    <source>
        <dbReference type="EMBL" id="CEL90411.1"/>
    </source>
</evidence>
<dbReference type="AlphaFoldDB" id="A0A0B7GL57"/>